<dbReference type="OrthoDB" id="9788687at2"/>
<dbReference type="InterPro" id="IPR051083">
    <property type="entry name" value="GrpII_Intron_Splice-Mob/Def"/>
</dbReference>
<dbReference type="InterPro" id="IPR003615">
    <property type="entry name" value="HNH_nuc"/>
</dbReference>
<sequence>MITEQRTLKKAKLRHAEYYDFQKVQDDLYAKSSNEYVFKNLIDIITRPENIKLAYRNLKSNKGSHTAGTDKRTIEYLARMPEEKLVSKVQQKFRWYEPQSVRRVEIPKGEGKTRPLGIPTIMDRLIQQCVLQVLEPICEAKFHDSSYGFRPNRSQEQAIALAEKYMQQSHLHFVVDIDIKGFFDSVSHGKLLKQLWALGIRDKRLLSIISSMLKAEVAEIGFPEKGTPQGGIISPLLSNVVLNELDWWIASQWENIPTKHPYYVQIHKNGSENKGTKYRALRSSSNLKEMHSVRFADDFKIFTNNYSDAVKIFNATKQWLSDRLGLETSEEKSKVICLREKYSNFLGFKHKVIKRAGQKGKVRYVVKSRINDKALKRIKTRIPELIYDIENSAGEKGKEYKAVCAYNSYILGMHSYYRIATMVYFDINPIAFQVHKSLKARLKERVKSASEVKERRITVRMPAYVKQKYGDSRQLKYVGGNALVPVGYVQYKTPLNKKKCVNSYTKEGREEIHKDLSNIDIGELQELMRHPIRCKSIEFNDNRLSLYSAQQGKCAVSGIKLTSENIYCHHIVSEFKGGDNNYKNLILVTKEVDALLHEKNPIKVEELKEKLCLTEKQLEKVAKLRKSCLG</sequence>
<keyword evidence="3" id="KW-1185">Reference proteome</keyword>
<protein>
    <submittedName>
        <fullName evidence="2">Group II intron reverse transcriptase/maturase</fullName>
    </submittedName>
</protein>
<dbReference type="Proteomes" id="UP000184301">
    <property type="component" value="Unassembled WGS sequence"/>
</dbReference>
<keyword evidence="2" id="KW-0695">RNA-directed DNA polymerase</keyword>
<accession>A0A1M6PM56</accession>
<dbReference type="InterPro" id="IPR043502">
    <property type="entry name" value="DNA/RNA_pol_sf"/>
</dbReference>
<dbReference type="InterPro" id="IPR030931">
    <property type="entry name" value="Group_II_RT_mat"/>
</dbReference>
<dbReference type="SUPFAM" id="SSF56672">
    <property type="entry name" value="DNA/RNA polymerases"/>
    <property type="match status" value="1"/>
</dbReference>
<keyword evidence="2" id="KW-0548">Nucleotidyltransferase</keyword>
<keyword evidence="2" id="KW-0808">Transferase</keyword>
<evidence type="ECO:0000313" key="3">
    <source>
        <dbReference type="Proteomes" id="UP000184301"/>
    </source>
</evidence>
<evidence type="ECO:0000259" key="1">
    <source>
        <dbReference type="PROSITE" id="PS50878"/>
    </source>
</evidence>
<dbReference type="STRING" id="1121950.SAMN02745243_02158"/>
<feature type="domain" description="Reverse transcriptase" evidence="1">
    <location>
        <begin position="87"/>
        <end position="350"/>
    </location>
</feature>
<dbReference type="CDD" id="cd00085">
    <property type="entry name" value="HNHc"/>
    <property type="match status" value="1"/>
</dbReference>
<dbReference type="CDD" id="cd01651">
    <property type="entry name" value="RT_G2_intron"/>
    <property type="match status" value="1"/>
</dbReference>
<evidence type="ECO:0000313" key="2">
    <source>
        <dbReference type="EMBL" id="SHK09034.1"/>
    </source>
</evidence>
<proteinExistence type="predicted"/>
<dbReference type="PROSITE" id="PS50878">
    <property type="entry name" value="RT_POL"/>
    <property type="match status" value="1"/>
</dbReference>
<dbReference type="AlphaFoldDB" id="A0A1M6PM56"/>
<dbReference type="PANTHER" id="PTHR34047:SF8">
    <property type="entry name" value="PROTEIN YKFC"/>
    <property type="match status" value="1"/>
</dbReference>
<dbReference type="NCBIfam" id="TIGR04416">
    <property type="entry name" value="group_II_RT_mat"/>
    <property type="match status" value="1"/>
</dbReference>
<dbReference type="GO" id="GO:0003964">
    <property type="term" value="F:RNA-directed DNA polymerase activity"/>
    <property type="evidence" value="ECO:0007669"/>
    <property type="project" value="UniProtKB-KW"/>
</dbReference>
<reference evidence="2 3" key="1">
    <citation type="submission" date="2016-11" db="EMBL/GenBank/DDBJ databases">
        <authorList>
            <person name="Jaros S."/>
            <person name="Januszkiewicz K."/>
            <person name="Wedrychowicz H."/>
        </authorList>
    </citation>
    <scope>NUCLEOTIDE SEQUENCE [LARGE SCALE GENOMIC DNA]</scope>
    <source>
        <strain evidence="2 3">DSM 15480</strain>
    </source>
</reference>
<dbReference type="Gene3D" id="1.10.30.50">
    <property type="match status" value="1"/>
</dbReference>
<dbReference type="InterPro" id="IPR000477">
    <property type="entry name" value="RT_dom"/>
</dbReference>
<dbReference type="EMBL" id="FQZY01000029">
    <property type="protein sequence ID" value="SHK09034.1"/>
    <property type="molecule type" value="Genomic_DNA"/>
</dbReference>
<dbReference type="RefSeq" id="WP_073109964.1">
    <property type="nucleotide sequence ID" value="NZ_FQZY01000029.1"/>
</dbReference>
<dbReference type="Pfam" id="PF00078">
    <property type="entry name" value="RVT_1"/>
    <property type="match status" value="1"/>
</dbReference>
<gene>
    <name evidence="2" type="ORF">SAMN02745243_02158</name>
</gene>
<dbReference type="PANTHER" id="PTHR34047">
    <property type="entry name" value="NUCLEAR INTRON MATURASE 1, MITOCHONDRIAL-RELATED"/>
    <property type="match status" value="1"/>
</dbReference>
<organism evidence="2 3">
    <name type="scientific">Hespellia stercorisuis DSM 15480</name>
    <dbReference type="NCBI Taxonomy" id="1121950"/>
    <lineage>
        <taxon>Bacteria</taxon>
        <taxon>Bacillati</taxon>
        <taxon>Bacillota</taxon>
        <taxon>Clostridia</taxon>
        <taxon>Lachnospirales</taxon>
        <taxon>Lachnospiraceae</taxon>
        <taxon>Hespellia</taxon>
    </lineage>
</organism>
<name>A0A1M6PM56_9FIRM</name>